<dbReference type="SUPFAM" id="SSF57850">
    <property type="entry name" value="RING/U-box"/>
    <property type="match status" value="1"/>
</dbReference>
<dbReference type="GO" id="GO:0008094">
    <property type="term" value="F:ATP-dependent activity, acting on DNA"/>
    <property type="evidence" value="ECO:0007669"/>
    <property type="project" value="TreeGrafter"/>
</dbReference>
<evidence type="ECO:0000259" key="17">
    <source>
        <dbReference type="PROSITE" id="PS51192"/>
    </source>
</evidence>
<dbReference type="InterPro" id="IPR000330">
    <property type="entry name" value="SNF2_N"/>
</dbReference>
<dbReference type="PANTHER" id="PTHR45626:SF22">
    <property type="entry name" value="DNA REPAIR PROTEIN RAD5"/>
    <property type="match status" value="1"/>
</dbReference>
<dbReference type="SMART" id="SM00487">
    <property type="entry name" value="DEXDc"/>
    <property type="match status" value="1"/>
</dbReference>
<evidence type="ECO:0000256" key="6">
    <source>
        <dbReference type="ARBA" id="ARBA00022771"/>
    </source>
</evidence>
<evidence type="ECO:0000256" key="3">
    <source>
        <dbReference type="ARBA" id="ARBA00022723"/>
    </source>
</evidence>
<evidence type="ECO:0000256" key="10">
    <source>
        <dbReference type="ARBA" id="ARBA00022840"/>
    </source>
</evidence>
<comment type="caution">
    <text evidence="19">The sequence shown here is derived from an EMBL/GenBank/DDBJ whole genome shotgun (WGS) entry which is preliminary data.</text>
</comment>
<keyword evidence="4" id="KW-0547">Nucleotide-binding</keyword>
<dbReference type="SMART" id="SM00184">
    <property type="entry name" value="RING"/>
    <property type="match status" value="1"/>
</dbReference>
<dbReference type="SMART" id="SM00490">
    <property type="entry name" value="HELICc"/>
    <property type="match status" value="1"/>
</dbReference>
<dbReference type="SMART" id="SM00910">
    <property type="entry name" value="HIRAN"/>
    <property type="match status" value="1"/>
</dbReference>
<dbReference type="GO" id="GO:0006281">
    <property type="term" value="P:DNA repair"/>
    <property type="evidence" value="ECO:0007669"/>
    <property type="project" value="UniProtKB-KW"/>
</dbReference>
<dbReference type="Pfam" id="PF00176">
    <property type="entry name" value="SNF2-rel_dom"/>
    <property type="match status" value="1"/>
</dbReference>
<feature type="region of interest" description="Disordered" evidence="15">
    <location>
        <begin position="1"/>
        <end position="24"/>
    </location>
</feature>
<evidence type="ECO:0000256" key="11">
    <source>
        <dbReference type="ARBA" id="ARBA00022853"/>
    </source>
</evidence>
<gene>
    <name evidence="19" type="ORF">C1H46_013622</name>
</gene>
<evidence type="ECO:0000259" key="18">
    <source>
        <dbReference type="PROSITE" id="PS51194"/>
    </source>
</evidence>
<dbReference type="Pfam" id="PF00097">
    <property type="entry name" value="zf-C3HC4"/>
    <property type="match status" value="1"/>
</dbReference>
<dbReference type="InterPro" id="IPR018957">
    <property type="entry name" value="Znf_C3HC4_RING-type"/>
</dbReference>
<dbReference type="Gene3D" id="3.30.40.10">
    <property type="entry name" value="Zinc/RING finger domain, C3HC4 (zinc finger)"/>
    <property type="match status" value="1"/>
</dbReference>
<keyword evidence="12" id="KW-0234">DNA repair</keyword>
<dbReference type="InterPro" id="IPR001650">
    <property type="entry name" value="Helicase_C-like"/>
</dbReference>
<dbReference type="InterPro" id="IPR056450">
    <property type="entry name" value="UBA_RAD5A"/>
</dbReference>
<dbReference type="PROSITE" id="PS50089">
    <property type="entry name" value="ZF_RING_2"/>
    <property type="match status" value="1"/>
</dbReference>
<dbReference type="GO" id="GO:0008270">
    <property type="term" value="F:zinc ion binding"/>
    <property type="evidence" value="ECO:0007669"/>
    <property type="project" value="UniProtKB-KW"/>
</dbReference>
<sequence length="1149" mass="129764">MSIMEDLDARHAEEQDNSEIPMGIPVGIPMGVMVKRTNPGAGARISTVLKEEVSEETDETERLRGSKPQFSVKEEVPDSRESLTLVKQEPSDVPDGQELVPIRVKAEPIEESEEAESLSLVPSQVPESQEGLVLNVEPITTLVMLEASEESGEAEKLHIAKHESPLKKEERQIRKEENVKKIRSVLGLGPEIRELDILLVLARCGDNPEAAINYILENPISIRKGPEPKSQVKKEVPDCQVISVQQMRPENLEDADFPVEQDWLMVGRTFITALSTSKGRKLVDNEIVHFTFPCANSSYKTQWIVRFSTKRFGEIGRLPMEWAKTVIPLVSSGKVKVRGRCIAAPSVLSMMQEVVLYVSFYIHHSNFTEGDHSSWRLDVSPVINTSLYPLLTLFKLLKIRPYQKAEFTPEDLDSRKRLLNIERIEDGAAPVLPLVKRRKGTTQQPSEESKDEQVVTESSLNKLVGAADVYDLEEMEPSSTLTCVLKPYQKQALYWMSELEKGIDVEKAAQTLHPCWAAYHICDERVSSVYVNIFTGEATTKLPTATLMARGGILADAMGLGKTVMTIALILARPVQKSSESTEITKRRRIDTDTSTPLKPRGGTLVVCPMSLLSQWKDELETHSESGSISIFVHYGGCRTTDPKTISAQDVVLTTYGVLAASYKSDKENSIFHQVDWYRVVLDEAHTIKASKTQAAQAAFSLSSHCRWCLTGTPIQNNLEDLYSLLCFLHVEPWCNWSWCSKLIQKPYENGDPRGLRLIKAILRSLMLRRTKETTDKKGRPILVLPPVDIQTIKCEQSDAERYFYDALFKRSKVQFDQFVAQGKVLHNYANILELLLRLRQCCNHPYLVMSSADSQKIKSRNDPHKFADFENLARKFLEASHDSSSSKQIVPTQAYVEEVVESIRRGENKECPICLEFADDPVLTPCAHKMCRECLLSSWQTPATGRCPICRQWLANSDLITCPSESRFQVTDEENWTESSKVAKLLDFLERILRSGSGAKSIVFSQWTTFLDLLESPMKKRGIGFLRFDGKLSQTQRERVLNEFNDTRGKMVLLTSLKTGGVGLNLTAASNVFIMDPWWNPAVEEQAIMRIHRIGQKQTVVVRRFIVKDTVEERMQQVQARKQRMIAGALTDEEVRSARIEELKMLFT</sequence>
<dbReference type="GO" id="GO:0006325">
    <property type="term" value="P:chromatin organization"/>
    <property type="evidence" value="ECO:0007669"/>
    <property type="project" value="UniProtKB-KW"/>
</dbReference>
<evidence type="ECO:0000256" key="14">
    <source>
        <dbReference type="PROSITE-ProRule" id="PRU00175"/>
    </source>
</evidence>
<keyword evidence="20" id="KW-1185">Reference proteome</keyword>
<proteinExistence type="inferred from homology"/>
<dbReference type="GO" id="GO:0004386">
    <property type="term" value="F:helicase activity"/>
    <property type="evidence" value="ECO:0007669"/>
    <property type="project" value="UniProtKB-KW"/>
</dbReference>
<keyword evidence="11" id="KW-0156">Chromatin regulator</keyword>
<feature type="region of interest" description="Disordered" evidence="15">
    <location>
        <begin position="37"/>
        <end position="95"/>
    </location>
</feature>
<accession>A0A540MPV4</accession>
<dbReference type="Gene3D" id="3.40.50.10810">
    <property type="entry name" value="Tandem AAA-ATPase domain"/>
    <property type="match status" value="1"/>
</dbReference>
<dbReference type="PROSITE" id="PS51192">
    <property type="entry name" value="HELICASE_ATP_BIND_1"/>
    <property type="match status" value="1"/>
</dbReference>
<dbReference type="InterPro" id="IPR001841">
    <property type="entry name" value="Znf_RING"/>
</dbReference>
<keyword evidence="9" id="KW-0862">Zinc</keyword>
<evidence type="ECO:0000313" key="20">
    <source>
        <dbReference type="Proteomes" id="UP000315295"/>
    </source>
</evidence>
<evidence type="ECO:0000256" key="9">
    <source>
        <dbReference type="ARBA" id="ARBA00022833"/>
    </source>
</evidence>
<dbReference type="InterPro" id="IPR050628">
    <property type="entry name" value="SNF2_RAD54_helicase_TF"/>
</dbReference>
<dbReference type="InterPro" id="IPR014001">
    <property type="entry name" value="Helicase_ATP-bd"/>
</dbReference>
<feature type="domain" description="Helicase C-terminal" evidence="18">
    <location>
        <begin position="985"/>
        <end position="1149"/>
    </location>
</feature>
<keyword evidence="5" id="KW-0227">DNA damage</keyword>
<dbReference type="CDD" id="cd18793">
    <property type="entry name" value="SF2_C_SNF"/>
    <property type="match status" value="1"/>
</dbReference>
<dbReference type="GO" id="GO:0005524">
    <property type="term" value="F:ATP binding"/>
    <property type="evidence" value="ECO:0007669"/>
    <property type="project" value="UniProtKB-KW"/>
</dbReference>
<dbReference type="GO" id="GO:0003676">
    <property type="term" value="F:nucleic acid binding"/>
    <property type="evidence" value="ECO:0007669"/>
    <property type="project" value="InterPro"/>
</dbReference>
<dbReference type="FunFam" id="3.40.50.10810:FF:000089">
    <property type="entry name" value="DNA repair protein RAD5B"/>
    <property type="match status" value="1"/>
</dbReference>
<evidence type="ECO:0000313" key="19">
    <source>
        <dbReference type="EMBL" id="TQE00827.1"/>
    </source>
</evidence>
<dbReference type="Pfam" id="PF08797">
    <property type="entry name" value="HIRAN"/>
    <property type="match status" value="1"/>
</dbReference>
<dbReference type="InterPro" id="IPR014905">
    <property type="entry name" value="HIRAN"/>
</dbReference>
<dbReference type="STRING" id="106549.A0A540MPV4"/>
<evidence type="ECO:0000256" key="12">
    <source>
        <dbReference type="ARBA" id="ARBA00023204"/>
    </source>
</evidence>
<dbReference type="Gene3D" id="3.40.50.300">
    <property type="entry name" value="P-loop containing nucleotide triphosphate hydrolases"/>
    <property type="match status" value="1"/>
</dbReference>
<feature type="region of interest" description="Disordered" evidence="15">
    <location>
        <begin position="436"/>
        <end position="455"/>
    </location>
</feature>
<dbReference type="PROSITE" id="PS51194">
    <property type="entry name" value="HELICASE_CTER"/>
    <property type="match status" value="1"/>
</dbReference>
<feature type="domain" description="RING-type" evidence="16">
    <location>
        <begin position="912"/>
        <end position="952"/>
    </location>
</feature>
<dbReference type="GO" id="GO:0016818">
    <property type="term" value="F:hydrolase activity, acting on acid anhydrides, in phosphorus-containing anhydrides"/>
    <property type="evidence" value="ECO:0007669"/>
    <property type="project" value="InterPro"/>
</dbReference>
<evidence type="ECO:0000256" key="13">
    <source>
        <dbReference type="ARBA" id="ARBA00023242"/>
    </source>
</evidence>
<evidence type="ECO:0000256" key="5">
    <source>
        <dbReference type="ARBA" id="ARBA00022763"/>
    </source>
</evidence>
<dbReference type="GO" id="GO:0005634">
    <property type="term" value="C:nucleus"/>
    <property type="evidence" value="ECO:0007669"/>
    <property type="project" value="UniProtKB-SubCell"/>
</dbReference>
<evidence type="ECO:0000259" key="16">
    <source>
        <dbReference type="PROSITE" id="PS50089"/>
    </source>
</evidence>
<dbReference type="PROSITE" id="PS00518">
    <property type="entry name" value="ZF_RING_1"/>
    <property type="match status" value="1"/>
</dbReference>
<keyword evidence="6 14" id="KW-0863">Zinc-finger</keyword>
<protein>
    <submittedName>
        <fullName evidence="19">Uncharacterized protein</fullName>
    </submittedName>
</protein>
<reference evidence="19 20" key="1">
    <citation type="journal article" date="2019" name="G3 (Bethesda)">
        <title>Sequencing of a Wild Apple (Malus baccata) Genome Unravels the Differences Between Cultivated and Wild Apple Species Regarding Disease Resistance and Cold Tolerance.</title>
        <authorList>
            <person name="Chen X."/>
        </authorList>
    </citation>
    <scope>NUCLEOTIDE SEQUENCE [LARGE SCALE GENOMIC DNA]</scope>
    <source>
        <strain evidence="20">cv. Shandingzi</strain>
        <tissue evidence="19">Leaves</tissue>
    </source>
</reference>
<dbReference type="InterPro" id="IPR013083">
    <property type="entry name" value="Znf_RING/FYVE/PHD"/>
</dbReference>
<evidence type="ECO:0000256" key="15">
    <source>
        <dbReference type="SAM" id="MobiDB-lite"/>
    </source>
</evidence>
<feature type="domain" description="Helicase ATP-binding" evidence="17">
    <location>
        <begin position="543"/>
        <end position="732"/>
    </location>
</feature>
<dbReference type="InterPro" id="IPR038718">
    <property type="entry name" value="SNF2-like_sf"/>
</dbReference>
<dbReference type="Pfam" id="PF24559">
    <property type="entry name" value="UBA_RAD5A"/>
    <property type="match status" value="1"/>
</dbReference>
<keyword evidence="3" id="KW-0479">Metal-binding</keyword>
<keyword evidence="8" id="KW-0347">Helicase</keyword>
<evidence type="ECO:0000256" key="8">
    <source>
        <dbReference type="ARBA" id="ARBA00022806"/>
    </source>
</evidence>
<dbReference type="InterPro" id="IPR027417">
    <property type="entry name" value="P-loop_NTPase"/>
</dbReference>
<comment type="subcellular location">
    <subcellularLocation>
        <location evidence="1">Nucleus</location>
    </subcellularLocation>
</comment>
<keyword evidence="7" id="KW-0378">Hydrolase</keyword>
<dbReference type="SUPFAM" id="SSF52540">
    <property type="entry name" value="P-loop containing nucleoside triphosphate hydrolases"/>
    <property type="match status" value="2"/>
</dbReference>
<dbReference type="InterPro" id="IPR049730">
    <property type="entry name" value="SNF2/RAD54-like_C"/>
</dbReference>
<comment type="similarity">
    <text evidence="2">Belongs to the SNF2/RAD54 helicase family. RAD16 subfamily.</text>
</comment>
<dbReference type="Proteomes" id="UP000315295">
    <property type="component" value="Unassembled WGS sequence"/>
</dbReference>
<feature type="compositionally biased region" description="Basic and acidic residues" evidence="15">
    <location>
        <begin position="72"/>
        <end position="81"/>
    </location>
</feature>
<dbReference type="EMBL" id="VIEB01000206">
    <property type="protein sequence ID" value="TQE00827.1"/>
    <property type="molecule type" value="Genomic_DNA"/>
</dbReference>
<dbReference type="AlphaFoldDB" id="A0A540MPV4"/>
<dbReference type="CDD" id="cd18008">
    <property type="entry name" value="DEXDc_SHPRH-like"/>
    <property type="match status" value="1"/>
</dbReference>
<dbReference type="Pfam" id="PF00271">
    <property type="entry name" value="Helicase_C"/>
    <property type="match status" value="1"/>
</dbReference>
<keyword evidence="13" id="KW-0539">Nucleus</keyword>
<keyword evidence="10" id="KW-0067">ATP-binding</keyword>
<dbReference type="PANTHER" id="PTHR45626">
    <property type="entry name" value="TRANSCRIPTION TERMINATION FACTOR 2-RELATED"/>
    <property type="match status" value="1"/>
</dbReference>
<evidence type="ECO:0000256" key="2">
    <source>
        <dbReference type="ARBA" id="ARBA00008438"/>
    </source>
</evidence>
<dbReference type="InterPro" id="IPR017907">
    <property type="entry name" value="Znf_RING_CS"/>
</dbReference>
<evidence type="ECO:0000256" key="1">
    <source>
        <dbReference type="ARBA" id="ARBA00004123"/>
    </source>
</evidence>
<evidence type="ECO:0000256" key="4">
    <source>
        <dbReference type="ARBA" id="ARBA00022741"/>
    </source>
</evidence>
<evidence type="ECO:0000256" key="7">
    <source>
        <dbReference type="ARBA" id="ARBA00022801"/>
    </source>
</evidence>
<name>A0A540MPV4_MALBA</name>
<organism evidence="19 20">
    <name type="scientific">Malus baccata</name>
    <name type="common">Siberian crab apple</name>
    <name type="synonym">Pyrus baccata</name>
    <dbReference type="NCBI Taxonomy" id="106549"/>
    <lineage>
        <taxon>Eukaryota</taxon>
        <taxon>Viridiplantae</taxon>
        <taxon>Streptophyta</taxon>
        <taxon>Embryophyta</taxon>
        <taxon>Tracheophyta</taxon>
        <taxon>Spermatophyta</taxon>
        <taxon>Magnoliopsida</taxon>
        <taxon>eudicotyledons</taxon>
        <taxon>Gunneridae</taxon>
        <taxon>Pentapetalae</taxon>
        <taxon>rosids</taxon>
        <taxon>fabids</taxon>
        <taxon>Rosales</taxon>
        <taxon>Rosaceae</taxon>
        <taxon>Amygdaloideae</taxon>
        <taxon>Maleae</taxon>
        <taxon>Malus</taxon>
    </lineage>
</organism>